<organism evidence="2 3">
    <name type="scientific">Actinoplanes palleronii</name>
    <dbReference type="NCBI Taxonomy" id="113570"/>
    <lineage>
        <taxon>Bacteria</taxon>
        <taxon>Bacillati</taxon>
        <taxon>Actinomycetota</taxon>
        <taxon>Actinomycetes</taxon>
        <taxon>Micromonosporales</taxon>
        <taxon>Micromonosporaceae</taxon>
        <taxon>Actinoplanes</taxon>
    </lineage>
</organism>
<evidence type="ECO:0000313" key="3">
    <source>
        <dbReference type="Proteomes" id="UP000624709"/>
    </source>
</evidence>
<evidence type="ECO:0000256" key="1">
    <source>
        <dbReference type="SAM" id="Phobius"/>
    </source>
</evidence>
<dbReference type="EMBL" id="BOMS01000125">
    <property type="protein sequence ID" value="GIE71433.1"/>
    <property type="molecule type" value="Genomic_DNA"/>
</dbReference>
<dbReference type="Proteomes" id="UP000624709">
    <property type="component" value="Unassembled WGS sequence"/>
</dbReference>
<keyword evidence="1" id="KW-1133">Transmembrane helix</keyword>
<name>A0ABQ4BL94_9ACTN</name>
<proteinExistence type="predicted"/>
<keyword evidence="1" id="KW-0472">Membrane</keyword>
<accession>A0ABQ4BL94</accession>
<gene>
    <name evidence="2" type="ORF">Apa02nite_075410</name>
</gene>
<evidence type="ECO:0000313" key="2">
    <source>
        <dbReference type="EMBL" id="GIE71433.1"/>
    </source>
</evidence>
<protein>
    <submittedName>
        <fullName evidence="2">Uncharacterized protein</fullName>
    </submittedName>
</protein>
<keyword evidence="1" id="KW-0812">Transmembrane</keyword>
<reference evidence="2 3" key="1">
    <citation type="submission" date="2021-01" db="EMBL/GenBank/DDBJ databases">
        <title>Whole genome shotgun sequence of Actinoplanes palleronii NBRC 14916.</title>
        <authorList>
            <person name="Komaki H."/>
            <person name="Tamura T."/>
        </authorList>
    </citation>
    <scope>NUCLEOTIDE SEQUENCE [LARGE SCALE GENOMIC DNA]</scope>
    <source>
        <strain evidence="2 3">NBRC 14916</strain>
    </source>
</reference>
<feature type="transmembrane region" description="Helical" evidence="1">
    <location>
        <begin position="40"/>
        <end position="59"/>
    </location>
</feature>
<keyword evidence="3" id="KW-1185">Reference proteome</keyword>
<sequence>MLMNLFRRGKVANLPAPQPNPYAPSRPPMDPGPGLMERPLTWLGLLIPIAVIGLIVFAATHN</sequence>
<comment type="caution">
    <text evidence="2">The sequence shown here is derived from an EMBL/GenBank/DDBJ whole genome shotgun (WGS) entry which is preliminary data.</text>
</comment>